<accession>A0ABW4A744</accession>
<dbReference type="Proteomes" id="UP001597183">
    <property type="component" value="Unassembled WGS sequence"/>
</dbReference>
<feature type="domain" description="Histidine kinase" evidence="8">
    <location>
        <begin position="1"/>
        <end position="83"/>
    </location>
</feature>
<dbReference type="SMART" id="SM00387">
    <property type="entry name" value="HATPase_c"/>
    <property type="match status" value="1"/>
</dbReference>
<comment type="catalytic activity">
    <reaction evidence="1">
        <text>ATP + protein L-histidine = ADP + protein N-phospho-L-histidine.</text>
        <dbReference type="EC" id="2.7.13.3"/>
    </reaction>
</comment>
<protein>
    <recommendedName>
        <fullName evidence="2">histidine kinase</fullName>
        <ecNumber evidence="2">2.7.13.3</ecNumber>
    </recommendedName>
</protein>
<keyword evidence="6" id="KW-0067">ATP-binding</keyword>
<evidence type="ECO:0000313" key="10">
    <source>
        <dbReference type="Proteomes" id="UP001597183"/>
    </source>
</evidence>
<evidence type="ECO:0000256" key="5">
    <source>
        <dbReference type="ARBA" id="ARBA00022777"/>
    </source>
</evidence>
<sequence length="93" mass="9725">MIIETDLVETFGRLTVRDTGTGMTAEVKERLFEPFFTTKPVDRGTGLGLSTVYGIVTDAGGQISVESAPGAGTTFVIMLPALSRVTLGAGRSS</sequence>
<evidence type="ECO:0000256" key="2">
    <source>
        <dbReference type="ARBA" id="ARBA00012438"/>
    </source>
</evidence>
<dbReference type="EMBL" id="JBHTMK010000018">
    <property type="protein sequence ID" value="MFD1366349.1"/>
    <property type="molecule type" value="Genomic_DNA"/>
</dbReference>
<keyword evidence="10" id="KW-1185">Reference proteome</keyword>
<dbReference type="InterPro" id="IPR036890">
    <property type="entry name" value="HATPase_C_sf"/>
</dbReference>
<dbReference type="InterPro" id="IPR004358">
    <property type="entry name" value="Sig_transdc_His_kin-like_C"/>
</dbReference>
<dbReference type="PANTHER" id="PTHR43065">
    <property type="entry name" value="SENSOR HISTIDINE KINASE"/>
    <property type="match status" value="1"/>
</dbReference>
<comment type="caution">
    <text evidence="9">The sequence shown here is derived from an EMBL/GenBank/DDBJ whole genome shotgun (WGS) entry which is preliminary data.</text>
</comment>
<proteinExistence type="predicted"/>
<dbReference type="GO" id="GO:0016301">
    <property type="term" value="F:kinase activity"/>
    <property type="evidence" value="ECO:0007669"/>
    <property type="project" value="UniProtKB-KW"/>
</dbReference>
<dbReference type="PROSITE" id="PS50109">
    <property type="entry name" value="HIS_KIN"/>
    <property type="match status" value="1"/>
</dbReference>
<dbReference type="Pfam" id="PF02518">
    <property type="entry name" value="HATPase_c"/>
    <property type="match status" value="1"/>
</dbReference>
<dbReference type="PRINTS" id="PR00344">
    <property type="entry name" value="BCTRLSENSOR"/>
</dbReference>
<evidence type="ECO:0000256" key="7">
    <source>
        <dbReference type="ARBA" id="ARBA00023012"/>
    </source>
</evidence>
<dbReference type="SUPFAM" id="SSF55874">
    <property type="entry name" value="ATPase domain of HSP90 chaperone/DNA topoisomerase II/histidine kinase"/>
    <property type="match status" value="1"/>
</dbReference>
<keyword evidence="3" id="KW-0808">Transferase</keyword>
<dbReference type="InterPro" id="IPR005467">
    <property type="entry name" value="His_kinase_dom"/>
</dbReference>
<gene>
    <name evidence="9" type="ORF">ACFQ5G_13435</name>
</gene>
<organism evidence="9 10">
    <name type="scientific">Actinoplanes sichuanensis</name>
    <dbReference type="NCBI Taxonomy" id="512349"/>
    <lineage>
        <taxon>Bacteria</taxon>
        <taxon>Bacillati</taxon>
        <taxon>Actinomycetota</taxon>
        <taxon>Actinomycetes</taxon>
        <taxon>Micromonosporales</taxon>
        <taxon>Micromonosporaceae</taxon>
        <taxon>Actinoplanes</taxon>
    </lineage>
</organism>
<evidence type="ECO:0000256" key="3">
    <source>
        <dbReference type="ARBA" id="ARBA00022679"/>
    </source>
</evidence>
<dbReference type="PANTHER" id="PTHR43065:SF46">
    <property type="entry name" value="C4-DICARBOXYLATE TRANSPORT SENSOR PROTEIN DCTB"/>
    <property type="match status" value="1"/>
</dbReference>
<dbReference type="EC" id="2.7.13.3" evidence="2"/>
<evidence type="ECO:0000259" key="8">
    <source>
        <dbReference type="PROSITE" id="PS50109"/>
    </source>
</evidence>
<keyword evidence="4" id="KW-0547">Nucleotide-binding</keyword>
<reference evidence="10" key="1">
    <citation type="journal article" date="2019" name="Int. J. Syst. Evol. Microbiol.">
        <title>The Global Catalogue of Microorganisms (GCM) 10K type strain sequencing project: providing services to taxonomists for standard genome sequencing and annotation.</title>
        <authorList>
            <consortium name="The Broad Institute Genomics Platform"/>
            <consortium name="The Broad Institute Genome Sequencing Center for Infectious Disease"/>
            <person name="Wu L."/>
            <person name="Ma J."/>
        </authorList>
    </citation>
    <scope>NUCLEOTIDE SEQUENCE [LARGE SCALE GENOMIC DNA]</scope>
    <source>
        <strain evidence="10">CCM 7526</strain>
    </source>
</reference>
<keyword evidence="5 9" id="KW-0418">Kinase</keyword>
<dbReference type="InterPro" id="IPR003594">
    <property type="entry name" value="HATPase_dom"/>
</dbReference>
<evidence type="ECO:0000313" key="9">
    <source>
        <dbReference type="EMBL" id="MFD1366349.1"/>
    </source>
</evidence>
<dbReference type="Gene3D" id="3.30.565.10">
    <property type="entry name" value="Histidine kinase-like ATPase, C-terminal domain"/>
    <property type="match status" value="1"/>
</dbReference>
<dbReference type="RefSeq" id="WP_317793113.1">
    <property type="nucleotide sequence ID" value="NZ_AP028461.1"/>
</dbReference>
<evidence type="ECO:0000256" key="4">
    <source>
        <dbReference type="ARBA" id="ARBA00022741"/>
    </source>
</evidence>
<keyword evidence="7" id="KW-0902">Two-component regulatory system</keyword>
<evidence type="ECO:0000256" key="1">
    <source>
        <dbReference type="ARBA" id="ARBA00000085"/>
    </source>
</evidence>
<name>A0ABW4A744_9ACTN</name>
<evidence type="ECO:0000256" key="6">
    <source>
        <dbReference type="ARBA" id="ARBA00022840"/>
    </source>
</evidence>